<dbReference type="EMBL" id="LR586016">
    <property type="protein sequence ID" value="VIP02174.1"/>
    <property type="molecule type" value="Genomic_DNA"/>
</dbReference>
<feature type="compositionally biased region" description="Polar residues" evidence="1">
    <location>
        <begin position="168"/>
        <end position="186"/>
    </location>
</feature>
<name>A0A6C2YLC0_9BACT</name>
<evidence type="ECO:0000313" key="2">
    <source>
        <dbReference type="EMBL" id="VIP02174.1"/>
    </source>
</evidence>
<accession>A0A6C2YLC0</accession>
<protein>
    <submittedName>
        <fullName evidence="2">Uncharacterized protein</fullName>
    </submittedName>
</protein>
<dbReference type="EMBL" id="LR593887">
    <property type="protein sequence ID" value="VTS00609.1"/>
    <property type="molecule type" value="Genomic_DNA"/>
</dbReference>
<dbReference type="Proteomes" id="UP000464378">
    <property type="component" value="Chromosome"/>
</dbReference>
<dbReference type="RefSeq" id="WP_162657373.1">
    <property type="nucleotide sequence ID" value="NZ_LR593887.1"/>
</dbReference>
<dbReference type="AlphaFoldDB" id="A0A6C2YLC0"/>
<feature type="region of interest" description="Disordered" evidence="1">
    <location>
        <begin position="148"/>
        <end position="186"/>
    </location>
</feature>
<evidence type="ECO:0000256" key="1">
    <source>
        <dbReference type="SAM" id="MobiDB-lite"/>
    </source>
</evidence>
<evidence type="ECO:0000313" key="3">
    <source>
        <dbReference type="Proteomes" id="UP000464378"/>
    </source>
</evidence>
<keyword evidence="3" id="KW-1185">Reference proteome</keyword>
<reference evidence="2" key="1">
    <citation type="submission" date="2019-04" db="EMBL/GenBank/DDBJ databases">
        <authorList>
            <consortium name="Science for Life Laboratories"/>
        </authorList>
    </citation>
    <scope>NUCLEOTIDE SEQUENCE</scope>
    <source>
        <strain evidence="2">MBLW1</strain>
    </source>
</reference>
<dbReference type="InParanoid" id="A0A6C2YLC0"/>
<feature type="compositionally biased region" description="Low complexity" evidence="1">
    <location>
        <begin position="151"/>
        <end position="167"/>
    </location>
</feature>
<sequence length="186" mass="20297">MITFLRKLFRGGPLRSEKEIYRYWDGRQWQNADPIRIQLKLVEIGGDNWTDMLQGLRALQASKLPLTPAMQAQRLKQGLLALADVAELARKVFGVQPYGMEKGKAVGLTEAECLGLITDFLDWVHSSVEDVRPFASWPAATELAFLDSPDDSTIAPSADSTSDAASSETGGATPSPKDSLQSSEVS</sequence>
<proteinExistence type="predicted"/>
<organism evidence="2">
    <name type="scientific">Tuwongella immobilis</name>
    <dbReference type="NCBI Taxonomy" id="692036"/>
    <lineage>
        <taxon>Bacteria</taxon>
        <taxon>Pseudomonadati</taxon>
        <taxon>Planctomycetota</taxon>
        <taxon>Planctomycetia</taxon>
        <taxon>Gemmatales</taxon>
        <taxon>Gemmataceae</taxon>
        <taxon>Tuwongella</taxon>
    </lineage>
</organism>
<dbReference type="KEGG" id="tim:GMBLW1_17860"/>
<gene>
    <name evidence="2" type="ORF">GMBLW1_17860</name>
</gene>